<dbReference type="InterPro" id="IPR023393">
    <property type="entry name" value="START-like_dom_sf"/>
</dbReference>
<dbReference type="InterPro" id="IPR002347">
    <property type="entry name" value="SDR_fam"/>
</dbReference>
<dbReference type="GO" id="GO:0016491">
    <property type="term" value="F:oxidoreductase activity"/>
    <property type="evidence" value="ECO:0007669"/>
    <property type="project" value="UniProtKB-KW"/>
</dbReference>
<comment type="similarity">
    <text evidence="2">Belongs to the AHA1 family.</text>
</comment>
<dbReference type="AlphaFoldDB" id="A0A4R6KI68"/>
<evidence type="ECO:0000256" key="3">
    <source>
        <dbReference type="ARBA" id="ARBA00023002"/>
    </source>
</evidence>
<dbReference type="Pfam" id="PF00106">
    <property type="entry name" value="adh_short"/>
    <property type="match status" value="1"/>
</dbReference>
<proteinExistence type="inferred from homology"/>
<dbReference type="PRINTS" id="PR00080">
    <property type="entry name" value="SDRFAMILY"/>
</dbReference>
<evidence type="ECO:0000313" key="7">
    <source>
        <dbReference type="Proteomes" id="UP000295388"/>
    </source>
</evidence>
<dbReference type="Proteomes" id="UP000295388">
    <property type="component" value="Unassembled WGS sequence"/>
</dbReference>
<keyword evidence="3" id="KW-0560">Oxidoreductase</keyword>
<accession>A0A4R6KI68</accession>
<evidence type="ECO:0000256" key="4">
    <source>
        <dbReference type="RuleBase" id="RU000363"/>
    </source>
</evidence>
<reference evidence="6 7" key="1">
    <citation type="submission" date="2019-03" db="EMBL/GenBank/DDBJ databases">
        <title>Genomic Encyclopedia of Type Strains, Phase III (KMG-III): the genomes of soil and plant-associated and newly described type strains.</title>
        <authorList>
            <person name="Whitman W."/>
        </authorList>
    </citation>
    <scope>NUCLEOTIDE SEQUENCE [LARGE SCALE GENOMIC DNA]</scope>
    <source>
        <strain evidence="6 7">VKM Ac-2527</strain>
    </source>
</reference>
<dbReference type="Gene3D" id="3.30.530.20">
    <property type="match status" value="1"/>
</dbReference>
<evidence type="ECO:0000256" key="1">
    <source>
        <dbReference type="ARBA" id="ARBA00006484"/>
    </source>
</evidence>
<evidence type="ECO:0000256" key="2">
    <source>
        <dbReference type="ARBA" id="ARBA00006817"/>
    </source>
</evidence>
<dbReference type="PRINTS" id="PR00081">
    <property type="entry name" value="GDHRDH"/>
</dbReference>
<sequence>MSTPIANRTILVTGANRGIGRALVEEALHRGANRVYAGTRQPFEHPDDRVTRLALDVTDAAQIQTASESIEALDVVINNAGLAIYDELGDRAVLEQHLAVNLFGPFDVTHAFLPLLTRSQGAVVNVLSLASLAALPIIASYSLSKAAAYSLTQSQRALLAGQGVRVHAVLLGPVDTEMSRDLEIPKAAPADVARAVFDGLQSGEEDIFPDPMSASLAPEWDSGAIKTLERANAALISGTHENLTITFTVDRTPDEVFAAINDVRSWWTGEIDGVTDQLGAQFTYRYENLHRSTQEITELVPGKRVAWHVVDAHLSFVADKEEWTGTDITFDLTPNSAGTEVRFTHVGLVPTYECFDNCSTAWNHYIGDSLRNLMADRAA</sequence>
<dbReference type="Pfam" id="PF08327">
    <property type="entry name" value="AHSA1"/>
    <property type="match status" value="1"/>
</dbReference>
<dbReference type="SUPFAM" id="SSF51735">
    <property type="entry name" value="NAD(P)-binding Rossmann-fold domains"/>
    <property type="match status" value="1"/>
</dbReference>
<keyword evidence="7" id="KW-1185">Reference proteome</keyword>
<dbReference type="RefSeq" id="WP_202869511.1">
    <property type="nucleotide sequence ID" value="NZ_SNWQ01000004.1"/>
</dbReference>
<name>A0A4R6KI68_9ACTN</name>
<dbReference type="Gene3D" id="3.40.50.720">
    <property type="entry name" value="NAD(P)-binding Rossmann-like Domain"/>
    <property type="match status" value="1"/>
</dbReference>
<dbReference type="CDD" id="cd07814">
    <property type="entry name" value="SRPBCC_CalC_Aha1-like"/>
    <property type="match status" value="1"/>
</dbReference>
<evidence type="ECO:0000313" key="6">
    <source>
        <dbReference type="EMBL" id="TDO50780.1"/>
    </source>
</evidence>
<dbReference type="PANTHER" id="PTHR43391">
    <property type="entry name" value="RETINOL DEHYDROGENASE-RELATED"/>
    <property type="match status" value="1"/>
</dbReference>
<comment type="caution">
    <text evidence="6">The sequence shown here is derived from an EMBL/GenBank/DDBJ whole genome shotgun (WGS) entry which is preliminary data.</text>
</comment>
<dbReference type="InterPro" id="IPR036291">
    <property type="entry name" value="NAD(P)-bd_dom_sf"/>
</dbReference>
<dbReference type="InterPro" id="IPR013538">
    <property type="entry name" value="ASHA1/2-like_C"/>
</dbReference>
<evidence type="ECO:0000259" key="5">
    <source>
        <dbReference type="Pfam" id="PF08327"/>
    </source>
</evidence>
<dbReference type="PANTHER" id="PTHR43391:SF91">
    <property type="entry name" value="OS04G0390700 PROTEIN"/>
    <property type="match status" value="1"/>
</dbReference>
<dbReference type="EMBL" id="SNWQ01000004">
    <property type="protein sequence ID" value="TDO50780.1"/>
    <property type="molecule type" value="Genomic_DNA"/>
</dbReference>
<organism evidence="6 7">
    <name type="scientific">Kribbella caucasensis</name>
    <dbReference type="NCBI Taxonomy" id="2512215"/>
    <lineage>
        <taxon>Bacteria</taxon>
        <taxon>Bacillati</taxon>
        <taxon>Actinomycetota</taxon>
        <taxon>Actinomycetes</taxon>
        <taxon>Propionibacteriales</taxon>
        <taxon>Kribbellaceae</taxon>
        <taxon>Kribbella</taxon>
    </lineage>
</organism>
<protein>
    <submittedName>
        <fullName evidence="6">Short-subunit dehydrogenase</fullName>
    </submittedName>
</protein>
<gene>
    <name evidence="6" type="ORF">EV643_104279</name>
</gene>
<dbReference type="GO" id="GO:0005829">
    <property type="term" value="C:cytosol"/>
    <property type="evidence" value="ECO:0007669"/>
    <property type="project" value="TreeGrafter"/>
</dbReference>
<comment type="similarity">
    <text evidence="1 4">Belongs to the short-chain dehydrogenases/reductases (SDR) family.</text>
</comment>
<dbReference type="SUPFAM" id="SSF55961">
    <property type="entry name" value="Bet v1-like"/>
    <property type="match status" value="1"/>
</dbReference>
<feature type="domain" description="Activator of Hsp90 ATPase homologue 1/2-like C-terminal" evidence="5">
    <location>
        <begin position="252"/>
        <end position="374"/>
    </location>
</feature>